<name>A0A1I8EQC7_WUCBA</name>
<dbReference type="Gene3D" id="6.20.320.10">
    <property type="match status" value="1"/>
</dbReference>
<protein>
    <submittedName>
        <fullName evidence="1">Uncharacterized protein</fullName>
    </submittedName>
</protein>
<dbReference type="WBParaSite" id="maker-PairedContig_3998-snap-gene-0.22-mRNA-1">
    <property type="protein sequence ID" value="maker-PairedContig_3998-snap-gene-0.22-mRNA-1"/>
    <property type="gene ID" value="maker-PairedContig_3998-snap-gene-0.22"/>
</dbReference>
<proteinExistence type="predicted"/>
<dbReference type="AlphaFoldDB" id="A0A1I8EQC7"/>
<evidence type="ECO:0000313" key="1">
    <source>
        <dbReference type="WBParaSite" id="maker-PairedContig_3998-snap-gene-0.22-mRNA-1"/>
    </source>
</evidence>
<dbReference type="PROSITE" id="PS51257">
    <property type="entry name" value="PROKAR_LIPOPROTEIN"/>
    <property type="match status" value="1"/>
</dbReference>
<accession>A0A1I8EQC7</accession>
<organism evidence="1">
    <name type="scientific">Wuchereria bancrofti</name>
    <dbReference type="NCBI Taxonomy" id="6293"/>
    <lineage>
        <taxon>Eukaryota</taxon>
        <taxon>Metazoa</taxon>
        <taxon>Ecdysozoa</taxon>
        <taxon>Nematoda</taxon>
        <taxon>Chromadorea</taxon>
        <taxon>Rhabditida</taxon>
        <taxon>Spirurina</taxon>
        <taxon>Spiruromorpha</taxon>
        <taxon>Filarioidea</taxon>
        <taxon>Onchocercidae</taxon>
        <taxon>Wuchereria</taxon>
    </lineage>
</organism>
<dbReference type="STRING" id="6293.A0A1I8EQC7"/>
<sequence length="161" mass="18763">MDHRLCVFSIVQKDFDERYSHMGGIFGAGSGCSLHRDCSYPTFITLSSDVRKIFYTDGLNIPLYRVPVTKWHIHHSMMEQPRAGGLNYPEYVIYRGKQMSNSFAYPEYVTVYRICCTGKLFGTFDCKDRFFVKFAENFFNFLEIVFEMGGTYEIKIFVVLV</sequence>
<reference evidence="1" key="1">
    <citation type="submission" date="2016-11" db="UniProtKB">
        <authorList>
            <consortium name="WormBaseParasite"/>
        </authorList>
    </citation>
    <scope>IDENTIFICATION</scope>
    <source>
        <strain evidence="1">pt0022</strain>
    </source>
</reference>